<accession>A0ABR4I1S3</accession>
<proteinExistence type="predicted"/>
<dbReference type="PANTHER" id="PTHR46082">
    <property type="entry name" value="ATP/GTP-BINDING PROTEIN-RELATED"/>
    <property type="match status" value="1"/>
</dbReference>
<organism evidence="1 2">
    <name type="scientific">Aspergillus granulosus</name>
    <dbReference type="NCBI Taxonomy" id="176169"/>
    <lineage>
        <taxon>Eukaryota</taxon>
        <taxon>Fungi</taxon>
        <taxon>Dikarya</taxon>
        <taxon>Ascomycota</taxon>
        <taxon>Pezizomycotina</taxon>
        <taxon>Eurotiomycetes</taxon>
        <taxon>Eurotiomycetidae</taxon>
        <taxon>Eurotiales</taxon>
        <taxon>Aspergillaceae</taxon>
        <taxon>Aspergillus</taxon>
        <taxon>Aspergillus subgen. Nidulantes</taxon>
    </lineage>
</organism>
<reference evidence="1 2" key="1">
    <citation type="submission" date="2024-07" db="EMBL/GenBank/DDBJ databases">
        <title>Section-level genome sequencing and comparative genomics of Aspergillus sections Usti and Cavernicolus.</title>
        <authorList>
            <consortium name="Lawrence Berkeley National Laboratory"/>
            <person name="Nybo J.L."/>
            <person name="Vesth T.C."/>
            <person name="Theobald S."/>
            <person name="Frisvad J.C."/>
            <person name="Larsen T.O."/>
            <person name="Kjaerboelling I."/>
            <person name="Rothschild-Mancinelli K."/>
            <person name="Lyhne E.K."/>
            <person name="Kogle M.E."/>
            <person name="Barry K."/>
            <person name="Clum A."/>
            <person name="Na H."/>
            <person name="Ledsgaard L."/>
            <person name="Lin J."/>
            <person name="Lipzen A."/>
            <person name="Kuo A."/>
            <person name="Riley R."/>
            <person name="Mondo S."/>
            <person name="Labutti K."/>
            <person name="Haridas S."/>
            <person name="Pangalinan J."/>
            <person name="Salamov A.A."/>
            <person name="Simmons B.A."/>
            <person name="Magnuson J.K."/>
            <person name="Chen J."/>
            <person name="Drula E."/>
            <person name="Henrissat B."/>
            <person name="Wiebenga A."/>
            <person name="Lubbers R.J."/>
            <person name="Gomes A.C."/>
            <person name="Makela M.R."/>
            <person name="Stajich J."/>
            <person name="Grigoriev I.V."/>
            <person name="Mortensen U.H."/>
            <person name="De Vries R.P."/>
            <person name="Baker S.E."/>
            <person name="Andersen M.R."/>
        </authorList>
    </citation>
    <scope>NUCLEOTIDE SEQUENCE [LARGE SCALE GENOMIC DNA]</scope>
    <source>
        <strain evidence="1 2">CBS 588.65</strain>
    </source>
</reference>
<evidence type="ECO:0000313" key="2">
    <source>
        <dbReference type="Proteomes" id="UP001610334"/>
    </source>
</evidence>
<gene>
    <name evidence="1" type="ORF">BJX63DRAFT_223987</name>
</gene>
<protein>
    <submittedName>
        <fullName evidence="1">Nucleoside phosphorylase domain-containing protein</fullName>
    </submittedName>
</protein>
<name>A0ABR4I1S3_9EURO</name>
<dbReference type="SUPFAM" id="SSF53167">
    <property type="entry name" value="Purine and uridine phosphorylases"/>
    <property type="match status" value="1"/>
</dbReference>
<keyword evidence="2" id="KW-1185">Reference proteome</keyword>
<dbReference type="InterPro" id="IPR053137">
    <property type="entry name" value="NLR-like"/>
</dbReference>
<dbReference type="Proteomes" id="UP001610334">
    <property type="component" value="Unassembled WGS sequence"/>
</dbReference>
<evidence type="ECO:0000313" key="1">
    <source>
        <dbReference type="EMBL" id="KAL2821686.1"/>
    </source>
</evidence>
<dbReference type="PANTHER" id="PTHR46082:SF11">
    <property type="entry name" value="AAA+ ATPASE DOMAIN-CONTAINING PROTEIN-RELATED"/>
    <property type="match status" value="1"/>
</dbReference>
<dbReference type="InterPro" id="IPR035994">
    <property type="entry name" value="Nucleoside_phosphorylase_sf"/>
</dbReference>
<comment type="caution">
    <text evidence="1">The sequence shown here is derived from an EMBL/GenBank/DDBJ whole genome shotgun (WGS) entry which is preliminary data.</text>
</comment>
<sequence>MSVLRNSRLRHTDYKVGWVCILEVELIAALSMLDREHERLPSQPNDPVLYSVGQIGNHNVVIAYPLCAGNTPAQTVVENMRRSFPSVQFALLVGIGGGVPFPLRTKAGDVRLGDVIVGRSSDHSPAVVHYHNTRSLGPAPIAPPPPKLLEAAEKAAKRAAQNNAIVVNSGRLNTSLPRLRKFRYPGAVNDKLYQQQDPNQIVQRSRDPRDQGAHPVIHWGKIASGDLVMKNALVRDELARQHGIICFEMEAAGVMTRLSCLVIRGVSDYCDSHKNDMWQGYAATVAAGFAREVCLSYQR</sequence>
<dbReference type="Gene3D" id="3.40.50.1580">
    <property type="entry name" value="Nucleoside phosphorylase domain"/>
    <property type="match status" value="1"/>
</dbReference>
<dbReference type="EMBL" id="JBFXLT010000004">
    <property type="protein sequence ID" value="KAL2821686.1"/>
    <property type="molecule type" value="Genomic_DNA"/>
</dbReference>